<feature type="domain" description="WRKY19-like zinc finger" evidence="2">
    <location>
        <begin position="253"/>
        <end position="276"/>
    </location>
</feature>
<dbReference type="Proteomes" id="UP000028582">
    <property type="component" value="Unassembled WGS sequence"/>
</dbReference>
<comment type="caution">
    <text evidence="3">The sequence shown here is derived from an EMBL/GenBank/DDBJ whole genome shotgun (WGS) entry which is preliminary data.</text>
</comment>
<dbReference type="InterPro" id="IPR056866">
    <property type="entry name" value="Znf_WRKY19"/>
</dbReference>
<reference evidence="3 4" key="1">
    <citation type="submission" date="2013-11" db="EMBL/GenBank/DDBJ databases">
        <title>The Genome Sequence of Phytophthora parasitica P1976.</title>
        <authorList>
            <consortium name="The Broad Institute Genomics Platform"/>
            <person name="Russ C."/>
            <person name="Tyler B."/>
            <person name="Panabieres F."/>
            <person name="Shan W."/>
            <person name="Tripathy S."/>
            <person name="Grunwald N."/>
            <person name="Machado M."/>
            <person name="Johnson C.S."/>
            <person name="Walker B."/>
            <person name="Young S."/>
            <person name="Zeng Q."/>
            <person name="Gargeya S."/>
            <person name="Fitzgerald M."/>
            <person name="Haas B."/>
            <person name="Abouelleil A."/>
            <person name="Allen A.W."/>
            <person name="Alvarado L."/>
            <person name="Arachchi H.M."/>
            <person name="Berlin A.M."/>
            <person name="Chapman S.B."/>
            <person name="Gainer-Dewar J."/>
            <person name="Goldberg J."/>
            <person name="Griggs A."/>
            <person name="Gujja S."/>
            <person name="Hansen M."/>
            <person name="Howarth C."/>
            <person name="Imamovic A."/>
            <person name="Ireland A."/>
            <person name="Larimer J."/>
            <person name="McCowan C."/>
            <person name="Murphy C."/>
            <person name="Pearson M."/>
            <person name="Poon T.W."/>
            <person name="Priest M."/>
            <person name="Roberts A."/>
            <person name="Saif S."/>
            <person name="Shea T."/>
            <person name="Sisk P."/>
            <person name="Sykes S."/>
            <person name="Wortman J."/>
            <person name="Nusbaum C."/>
            <person name="Birren B."/>
        </authorList>
    </citation>
    <scope>NUCLEOTIDE SEQUENCE [LARGE SCALE GENOMIC DNA]</scope>
    <source>
        <strain evidence="3 4">P1976</strain>
    </source>
</reference>
<evidence type="ECO:0000259" key="2">
    <source>
        <dbReference type="Pfam" id="PF24906"/>
    </source>
</evidence>
<accession>A0A080ZPD0</accession>
<evidence type="ECO:0000256" key="1">
    <source>
        <dbReference type="SAM" id="MobiDB-lite"/>
    </source>
</evidence>
<dbReference type="AlphaFoldDB" id="A0A080ZPD0"/>
<name>A0A080ZPD0_PHYNI</name>
<dbReference type="EMBL" id="ANJA01002638">
    <property type="protein sequence ID" value="ETO68491.1"/>
    <property type="molecule type" value="Genomic_DNA"/>
</dbReference>
<dbReference type="Pfam" id="PF24906">
    <property type="entry name" value="Zf_WRKY19"/>
    <property type="match status" value="6"/>
</dbReference>
<feature type="domain" description="WRKY19-like zinc finger" evidence="2">
    <location>
        <begin position="301"/>
        <end position="324"/>
    </location>
</feature>
<feature type="region of interest" description="Disordered" evidence="1">
    <location>
        <begin position="147"/>
        <end position="171"/>
    </location>
</feature>
<dbReference type="OrthoDB" id="77038at2759"/>
<proteinExistence type="predicted"/>
<dbReference type="PANTHER" id="PTHR31827:SF1">
    <property type="entry name" value="EMB|CAB89363.1"/>
    <property type="match status" value="1"/>
</dbReference>
<feature type="domain" description="WRKY19-like zinc finger" evidence="2">
    <location>
        <begin position="349"/>
        <end position="371"/>
    </location>
</feature>
<feature type="compositionally biased region" description="Low complexity" evidence="1">
    <location>
        <begin position="156"/>
        <end position="171"/>
    </location>
</feature>
<feature type="domain" description="WRKY19-like zinc finger" evidence="2">
    <location>
        <begin position="230"/>
        <end position="252"/>
    </location>
</feature>
<gene>
    <name evidence="3" type="ORF">F444_14681</name>
</gene>
<dbReference type="PANTHER" id="PTHR31827">
    <property type="entry name" value="EMB|CAB89363.1"/>
    <property type="match status" value="1"/>
</dbReference>
<feature type="domain" description="WRKY19-like zinc finger" evidence="2">
    <location>
        <begin position="277"/>
        <end position="300"/>
    </location>
</feature>
<sequence>MLTRYSQHCLACNVDRCLPSPRQGTEAFLKASGITTVCVNESSGSQPVRSLMTVNAQMVAQPGALALRSEWVPSILHRYCALIFSKVTIELAVVATGATPLCTLFYYLAVNMFQLTDSLLRGVMHHRAQFPLELCHPPVFESKKLSLPFPKSESDTTSVASTTPSESSTVSTPVLRERMSLSFITNPDPVVDTQQAFSLPQAGVICSKKNCYRTANSLFGAFCEFHKPSRLCKVPECRKCAKTGGFCISHGGGRRCRQDGCVKSAKEGGYCIAHGGGKRCREEGCSKSALAGGLCSAHGGGKRCSAANCSKTALKGGLCIAHGGGRRCEVLGCSKSAVGGHLCVSHGGGRRCREAGCNKGAVRRGVCIRHGARQD</sequence>
<organism evidence="3 4">
    <name type="scientific">Phytophthora nicotianae P1976</name>
    <dbReference type="NCBI Taxonomy" id="1317066"/>
    <lineage>
        <taxon>Eukaryota</taxon>
        <taxon>Sar</taxon>
        <taxon>Stramenopiles</taxon>
        <taxon>Oomycota</taxon>
        <taxon>Peronosporomycetes</taxon>
        <taxon>Peronosporales</taxon>
        <taxon>Peronosporaceae</taxon>
        <taxon>Phytophthora</taxon>
    </lineage>
</organism>
<evidence type="ECO:0000313" key="3">
    <source>
        <dbReference type="EMBL" id="ETO68491.1"/>
    </source>
</evidence>
<protein>
    <recommendedName>
        <fullName evidence="2">WRKY19-like zinc finger domain-containing protein</fullName>
    </recommendedName>
</protein>
<feature type="domain" description="WRKY19-like zinc finger" evidence="2">
    <location>
        <begin position="325"/>
        <end position="348"/>
    </location>
</feature>
<evidence type="ECO:0000313" key="4">
    <source>
        <dbReference type="Proteomes" id="UP000028582"/>
    </source>
</evidence>